<dbReference type="GO" id="GO:0006107">
    <property type="term" value="P:oxaloacetate metabolic process"/>
    <property type="evidence" value="ECO:0007669"/>
    <property type="project" value="TreeGrafter"/>
</dbReference>
<dbReference type="GO" id="GO:0005739">
    <property type="term" value="C:mitochondrion"/>
    <property type="evidence" value="ECO:0007669"/>
    <property type="project" value="TreeGrafter"/>
</dbReference>
<dbReference type="InterPro" id="IPR036526">
    <property type="entry name" value="C-N_Hydrolase_sf"/>
</dbReference>
<evidence type="ECO:0000256" key="1">
    <source>
        <dbReference type="ARBA" id="ARBA00022801"/>
    </source>
</evidence>
<dbReference type="GO" id="GO:0050152">
    <property type="term" value="F:omega-amidase activity"/>
    <property type="evidence" value="ECO:0007669"/>
    <property type="project" value="UniProtKB-EC"/>
</dbReference>
<sequence>MALVQLGQIGADKAFNLQLARSSVLRAVKEAPNGGVDLVMLPECFNSPYSVDQFRKYAESFSGLYEQVKHGGTDVAKNGGEHAWPIDNLNNERAVTLTQACLESSPSLKMLSTLAQEASVILIGGSVPELDPATDRIYNTSCVFDKEGRVISLHRKLHLFDIDIPGKMTFQESKTLTGGDRVTIFDCALGRFGLGICYDMRFPESAQIAARLGAGALLYPGAFNTTTGPLAWELLLRARAVDNQVYTVGCSPARPAQGYPAWGHSTVVDPLAMVVETCDEKETIIYATLQPERVAEVRSIVPISTQRRFDVYPNVAH</sequence>
<dbReference type="Gene3D" id="3.60.110.10">
    <property type="entry name" value="Carbon-nitrogen hydrolase"/>
    <property type="match status" value="1"/>
</dbReference>
<proteinExistence type="predicted"/>
<dbReference type="GO" id="GO:0006528">
    <property type="term" value="P:asparagine metabolic process"/>
    <property type="evidence" value="ECO:0007669"/>
    <property type="project" value="TreeGrafter"/>
</dbReference>
<accession>A0AAF0EE73</accession>
<dbReference type="Proteomes" id="UP001214415">
    <property type="component" value="Chromosome 7"/>
</dbReference>
<dbReference type="InterPro" id="IPR003010">
    <property type="entry name" value="C-N_Hydrolase"/>
</dbReference>
<feature type="domain" description="CN hydrolase" evidence="2">
    <location>
        <begin position="1"/>
        <end position="291"/>
    </location>
</feature>
<dbReference type="EMBL" id="CP119906">
    <property type="protein sequence ID" value="WFD24672.1"/>
    <property type="molecule type" value="Genomic_DNA"/>
</dbReference>
<dbReference type="PANTHER" id="PTHR23088">
    <property type="entry name" value="NITRILASE-RELATED"/>
    <property type="match status" value="1"/>
</dbReference>
<keyword evidence="4" id="KW-1185">Reference proteome</keyword>
<dbReference type="EC" id="3.5.1.3" evidence="3"/>
<evidence type="ECO:0000313" key="4">
    <source>
        <dbReference type="Proteomes" id="UP001214415"/>
    </source>
</evidence>
<gene>
    <name evidence="3" type="primary">NIT3</name>
    <name evidence="3" type="ORF">MEQU1_003375</name>
</gene>
<dbReference type="PANTHER" id="PTHR23088:SF30">
    <property type="entry name" value="OMEGA-AMIDASE NIT2"/>
    <property type="match status" value="1"/>
</dbReference>
<dbReference type="GO" id="GO:0006541">
    <property type="term" value="P:glutamine metabolic process"/>
    <property type="evidence" value="ECO:0007669"/>
    <property type="project" value="TreeGrafter"/>
</dbReference>
<evidence type="ECO:0000313" key="3">
    <source>
        <dbReference type="EMBL" id="WFD24672.1"/>
    </source>
</evidence>
<dbReference type="AlphaFoldDB" id="A0AAF0EE73"/>
<keyword evidence="1 3" id="KW-0378">Hydrolase</keyword>
<evidence type="ECO:0000259" key="2">
    <source>
        <dbReference type="PROSITE" id="PS50263"/>
    </source>
</evidence>
<dbReference type="PROSITE" id="PS50263">
    <property type="entry name" value="CN_HYDROLASE"/>
    <property type="match status" value="1"/>
</dbReference>
<dbReference type="PROSITE" id="PS01227">
    <property type="entry name" value="UPF0012"/>
    <property type="match status" value="1"/>
</dbReference>
<dbReference type="SUPFAM" id="SSF56317">
    <property type="entry name" value="Carbon-nitrogen hydrolase"/>
    <property type="match status" value="1"/>
</dbReference>
<dbReference type="Pfam" id="PF00795">
    <property type="entry name" value="CN_hydrolase"/>
    <property type="match status" value="1"/>
</dbReference>
<dbReference type="CDD" id="cd07572">
    <property type="entry name" value="nit"/>
    <property type="match status" value="1"/>
</dbReference>
<protein>
    <submittedName>
        <fullName evidence="3">Omega-amidase</fullName>
        <ecNumber evidence="3">3.5.1.3</ecNumber>
    </submittedName>
</protein>
<dbReference type="FunFam" id="3.60.110.10:FF:000023">
    <property type="entry name" value="Related to NIT3-nitrilase"/>
    <property type="match status" value="1"/>
</dbReference>
<dbReference type="InterPro" id="IPR001110">
    <property type="entry name" value="UPF0012_CS"/>
</dbReference>
<dbReference type="InterPro" id="IPR045254">
    <property type="entry name" value="Nit1/2_C-N_Hydrolase"/>
</dbReference>
<reference evidence="3" key="1">
    <citation type="submission" date="2023-03" db="EMBL/GenBank/DDBJ databases">
        <title>Mating type loci evolution in Malassezia.</title>
        <authorList>
            <person name="Coelho M.A."/>
        </authorList>
    </citation>
    <scope>NUCLEOTIDE SEQUENCE</scope>
    <source>
        <strain evidence="3">CBS 12830</strain>
    </source>
</reference>
<name>A0AAF0EE73_9BASI</name>
<organism evidence="3 4">
    <name type="scientific">Malassezia equina</name>
    <dbReference type="NCBI Taxonomy" id="1381935"/>
    <lineage>
        <taxon>Eukaryota</taxon>
        <taxon>Fungi</taxon>
        <taxon>Dikarya</taxon>
        <taxon>Basidiomycota</taxon>
        <taxon>Ustilaginomycotina</taxon>
        <taxon>Malasseziomycetes</taxon>
        <taxon>Malasseziales</taxon>
        <taxon>Malasseziaceae</taxon>
        <taxon>Malassezia</taxon>
    </lineage>
</organism>